<proteinExistence type="predicted"/>
<dbReference type="EMBL" id="KN819850">
    <property type="protein sequence ID" value="KIJ07567.1"/>
    <property type="molecule type" value="Genomic_DNA"/>
</dbReference>
<organism evidence="1 2">
    <name type="scientific">Paxillus involutus ATCC 200175</name>
    <dbReference type="NCBI Taxonomy" id="664439"/>
    <lineage>
        <taxon>Eukaryota</taxon>
        <taxon>Fungi</taxon>
        <taxon>Dikarya</taxon>
        <taxon>Basidiomycota</taxon>
        <taxon>Agaricomycotina</taxon>
        <taxon>Agaricomycetes</taxon>
        <taxon>Agaricomycetidae</taxon>
        <taxon>Boletales</taxon>
        <taxon>Paxilineae</taxon>
        <taxon>Paxillaceae</taxon>
        <taxon>Paxillus</taxon>
    </lineage>
</organism>
<evidence type="ECO:0000313" key="2">
    <source>
        <dbReference type="Proteomes" id="UP000053647"/>
    </source>
</evidence>
<dbReference type="OrthoDB" id="2664882at2759"/>
<dbReference type="InterPro" id="IPR029058">
    <property type="entry name" value="AB_hydrolase_fold"/>
</dbReference>
<gene>
    <name evidence="1" type="ORF">PAXINDRAFT_102905</name>
</gene>
<evidence type="ECO:0000313" key="1">
    <source>
        <dbReference type="EMBL" id="KIJ07567.1"/>
    </source>
</evidence>
<dbReference type="Gene3D" id="3.40.50.1820">
    <property type="entry name" value="alpha/beta hydrolase"/>
    <property type="match status" value="1"/>
</dbReference>
<reference evidence="2" key="2">
    <citation type="submission" date="2015-01" db="EMBL/GenBank/DDBJ databases">
        <title>Evolutionary Origins and Diversification of the Mycorrhizal Mutualists.</title>
        <authorList>
            <consortium name="DOE Joint Genome Institute"/>
            <consortium name="Mycorrhizal Genomics Consortium"/>
            <person name="Kohler A."/>
            <person name="Kuo A."/>
            <person name="Nagy L.G."/>
            <person name="Floudas D."/>
            <person name="Copeland A."/>
            <person name="Barry K.W."/>
            <person name="Cichocki N."/>
            <person name="Veneault-Fourrey C."/>
            <person name="LaButti K."/>
            <person name="Lindquist E.A."/>
            <person name="Lipzen A."/>
            <person name="Lundell T."/>
            <person name="Morin E."/>
            <person name="Murat C."/>
            <person name="Riley R."/>
            <person name="Ohm R."/>
            <person name="Sun H."/>
            <person name="Tunlid A."/>
            <person name="Henrissat B."/>
            <person name="Grigoriev I.V."/>
            <person name="Hibbett D.S."/>
            <person name="Martin F."/>
        </authorList>
    </citation>
    <scope>NUCLEOTIDE SEQUENCE [LARGE SCALE GENOMIC DNA]</scope>
    <source>
        <strain evidence="2">ATCC 200175</strain>
    </source>
</reference>
<protein>
    <submittedName>
        <fullName evidence="1">Unplaced genomic scaffold PAXINscaffold_528, whole genome shotgun sequence</fullName>
    </submittedName>
</protein>
<dbReference type="AlphaFoldDB" id="A0A0C9THZ8"/>
<dbReference type="Proteomes" id="UP000053647">
    <property type="component" value="Unassembled WGS sequence"/>
</dbReference>
<sequence>MLDCYTMASRMNECGLWDERTGPSKTEMKFFEFFRLTQECPSPLLMTPGRRLEDGTRIAMMTMVHVTAASAAAVTAHRLSPQVHREKKFKRIAALQGDVNFQAPRRFFLQNRSGKQALWTYVSKRLKTVPYLGAFHGSDISNVYGGQDMASYLVRFVSNLDPNGGTDLYWPQYTTAEPDMLKFLDGSIPQALTEDTYRADAMGFLTNVTLAYPF</sequence>
<reference evidence="1 2" key="1">
    <citation type="submission" date="2014-06" db="EMBL/GenBank/DDBJ databases">
        <authorList>
            <consortium name="DOE Joint Genome Institute"/>
            <person name="Kuo A."/>
            <person name="Kohler A."/>
            <person name="Nagy L.G."/>
            <person name="Floudas D."/>
            <person name="Copeland A."/>
            <person name="Barry K.W."/>
            <person name="Cichocki N."/>
            <person name="Veneault-Fourrey C."/>
            <person name="LaButti K."/>
            <person name="Lindquist E.A."/>
            <person name="Lipzen A."/>
            <person name="Lundell T."/>
            <person name="Morin E."/>
            <person name="Murat C."/>
            <person name="Sun H."/>
            <person name="Tunlid A."/>
            <person name="Henrissat B."/>
            <person name="Grigoriev I.V."/>
            <person name="Hibbett D.S."/>
            <person name="Martin F."/>
            <person name="Nordberg H.P."/>
            <person name="Cantor M.N."/>
            <person name="Hua S.X."/>
        </authorList>
    </citation>
    <scope>NUCLEOTIDE SEQUENCE [LARGE SCALE GENOMIC DNA]</scope>
    <source>
        <strain evidence="1 2">ATCC 200175</strain>
    </source>
</reference>
<name>A0A0C9THZ8_PAXIN</name>
<dbReference type="HOGENOM" id="CLU_1289307_0_0_1"/>
<keyword evidence="2" id="KW-1185">Reference proteome</keyword>
<accession>A0A0C9THZ8</accession>
<dbReference type="SUPFAM" id="SSF53474">
    <property type="entry name" value="alpha/beta-Hydrolases"/>
    <property type="match status" value="1"/>
</dbReference>